<evidence type="ECO:0000313" key="2">
    <source>
        <dbReference type="Proteomes" id="UP000837675"/>
    </source>
</evidence>
<proteinExistence type="predicted"/>
<dbReference type="AlphaFoldDB" id="A0A8S4BVM4"/>
<reference evidence="1" key="1">
    <citation type="submission" date="2021-06" db="EMBL/GenBank/DDBJ databases">
        <authorList>
            <person name="Nardi T."/>
            <person name="Nardi T."/>
        </authorList>
    </citation>
    <scope>NUCLEOTIDE SEQUENCE</scope>
</reference>
<sequence>MQEAYSQVCRTHLLIYKNSFHDVYAINDLKTSDYFSSFVILPLIYLLKSSLKYDAIFLYGLNRIP</sequence>
<organism evidence="1 2">
    <name type="scientific">Hyalomma marginatum</name>
    <dbReference type="NCBI Taxonomy" id="34627"/>
    <lineage>
        <taxon>Eukaryota</taxon>
        <taxon>Metazoa</taxon>
        <taxon>Ecdysozoa</taxon>
        <taxon>Arthropoda</taxon>
        <taxon>Chelicerata</taxon>
        <taxon>Arachnida</taxon>
        <taxon>Acari</taxon>
        <taxon>Parasitiformes</taxon>
        <taxon>Ixodida</taxon>
        <taxon>Ixodoidea</taxon>
        <taxon>Ixodidae</taxon>
        <taxon>Hyalomminae</taxon>
        <taxon>Hyalomma</taxon>
    </lineage>
</organism>
<gene>
    <name evidence="1" type="ORF">MHYMCMPASI_00184</name>
</gene>
<evidence type="ECO:0000313" key="1">
    <source>
        <dbReference type="EMBL" id="CAG7589714.1"/>
    </source>
</evidence>
<keyword evidence="2" id="KW-1185">Reference proteome</keyword>
<comment type="caution">
    <text evidence="1">The sequence shown here is derived from an EMBL/GenBank/DDBJ whole genome shotgun (WGS) entry which is preliminary data.</text>
</comment>
<dbReference type="Proteomes" id="UP000837675">
    <property type="component" value="Unassembled WGS sequence"/>
</dbReference>
<dbReference type="EMBL" id="CAJVAF010000050">
    <property type="protein sequence ID" value="CAG7589714.1"/>
    <property type="molecule type" value="Genomic_DNA"/>
</dbReference>
<protein>
    <submittedName>
        <fullName evidence="1">Uncharacterized protein</fullName>
    </submittedName>
</protein>
<name>A0A8S4BVM4_9ACAR</name>
<accession>A0A8S4BVM4</accession>